<evidence type="ECO:0000313" key="3">
    <source>
        <dbReference type="Proteomes" id="UP000322791"/>
    </source>
</evidence>
<keyword evidence="3" id="KW-1185">Reference proteome</keyword>
<comment type="caution">
    <text evidence="2">The sequence shown here is derived from an EMBL/GenBank/DDBJ whole genome shotgun (WGS) entry which is preliminary data.</text>
</comment>
<protein>
    <submittedName>
        <fullName evidence="2">Uncharacterized protein</fullName>
    </submittedName>
</protein>
<proteinExistence type="predicted"/>
<feature type="chain" id="PRO_5022724453" evidence="1">
    <location>
        <begin position="20"/>
        <end position="155"/>
    </location>
</feature>
<dbReference type="EMBL" id="VTHL01000027">
    <property type="protein sequence ID" value="TYZ06200.1"/>
    <property type="molecule type" value="Genomic_DNA"/>
</dbReference>
<gene>
    <name evidence="2" type="ORF">FY528_18865</name>
</gene>
<evidence type="ECO:0000313" key="2">
    <source>
        <dbReference type="EMBL" id="TYZ06200.1"/>
    </source>
</evidence>
<feature type="signal peptide" evidence="1">
    <location>
        <begin position="1"/>
        <end position="19"/>
    </location>
</feature>
<evidence type="ECO:0000256" key="1">
    <source>
        <dbReference type="SAM" id="SignalP"/>
    </source>
</evidence>
<dbReference type="RefSeq" id="WP_149072587.1">
    <property type="nucleotide sequence ID" value="NZ_VTHL01000027.1"/>
</dbReference>
<name>A0A5D6UT04_9BACT</name>
<dbReference type="Proteomes" id="UP000322791">
    <property type="component" value="Unassembled WGS sequence"/>
</dbReference>
<dbReference type="AlphaFoldDB" id="A0A5D6UT04"/>
<reference evidence="2 3" key="1">
    <citation type="submission" date="2019-08" db="EMBL/GenBank/DDBJ databases">
        <authorList>
            <person name="Seo M.-J."/>
        </authorList>
    </citation>
    <scope>NUCLEOTIDE SEQUENCE [LARGE SCALE GENOMIC DNA]</scope>
    <source>
        <strain evidence="2 3">KIGAM108</strain>
    </source>
</reference>
<sequence>MKKSLLICGLLLLPALSMAQANLVHGVSALTNAALRKKNTAHRPASHGKKEVVKHFRAGNKSIPQKRTPAAYLDGPAASTISGVEGFLDATYKAYKNPQESNICANSALVTSMINSIEAAEPKWNTAPYKAELAFYEQEHKRRQQAVAQPQPNGQ</sequence>
<organism evidence="2 3">
    <name type="scientific">Hymenobacter lutimineralis</name>
    <dbReference type="NCBI Taxonomy" id="2606448"/>
    <lineage>
        <taxon>Bacteria</taxon>
        <taxon>Pseudomonadati</taxon>
        <taxon>Bacteroidota</taxon>
        <taxon>Cytophagia</taxon>
        <taxon>Cytophagales</taxon>
        <taxon>Hymenobacteraceae</taxon>
        <taxon>Hymenobacter</taxon>
    </lineage>
</organism>
<keyword evidence="1" id="KW-0732">Signal</keyword>
<accession>A0A5D6UT04</accession>